<dbReference type="SUPFAM" id="SSF64268">
    <property type="entry name" value="PX domain"/>
    <property type="match status" value="1"/>
</dbReference>
<evidence type="ECO:0000313" key="6">
    <source>
        <dbReference type="Proteomes" id="UP000694865"/>
    </source>
</evidence>
<feature type="domain" description="PX" evidence="4">
    <location>
        <begin position="509"/>
        <end position="637"/>
    </location>
</feature>
<evidence type="ECO:0000256" key="2">
    <source>
        <dbReference type="SAM" id="MobiDB-lite"/>
    </source>
</evidence>
<accession>A0ABM0H124</accession>
<keyword evidence="3" id="KW-1133">Transmembrane helix</keyword>
<dbReference type="Pfam" id="PF02194">
    <property type="entry name" value="PXA"/>
    <property type="match status" value="1"/>
</dbReference>
<dbReference type="PROSITE" id="PS50195">
    <property type="entry name" value="PX"/>
    <property type="match status" value="1"/>
</dbReference>
<dbReference type="Pfam" id="PF08628">
    <property type="entry name" value="Nexin_C"/>
    <property type="match status" value="1"/>
</dbReference>
<dbReference type="PANTHER" id="PTHR22775">
    <property type="entry name" value="SORTING NEXIN"/>
    <property type="match status" value="1"/>
</dbReference>
<feature type="compositionally biased region" description="Polar residues" evidence="2">
    <location>
        <begin position="443"/>
        <end position="464"/>
    </location>
</feature>
<keyword evidence="3" id="KW-0812">Transmembrane</keyword>
<feature type="compositionally biased region" description="Low complexity" evidence="2">
    <location>
        <begin position="420"/>
        <end position="433"/>
    </location>
</feature>
<dbReference type="InterPro" id="IPR013937">
    <property type="entry name" value="Sorting_nexin_C"/>
</dbReference>
<dbReference type="RefSeq" id="XP_002741816.2">
    <property type="nucleotide sequence ID" value="XM_002741770.2"/>
</dbReference>
<sequence length="938" mass="106898">MEKKRENSAETFVTWIENHSVLEKAAILSGLVVLVSVLVGWITLFIVFVGVLLLGGWAAQSVITSNQIWQSDKVLDLFKVFENGTQTILKSDATYTSGSERSINSELKQFVQNIMHDFILAWYVELSDNDQCTSELFSHLEDISVDITNRLSKVSQHAIAEQCLRQFHKHYHDYNQARTKLGMSLSPANRGSHTTISKHEIVDTYFTVTDEHIAIKNSDFECQYLRSIVKTFMKLVFPKTMYDCRAGRKMLQEIVTCKVILPIVDLLSDPDFINRAVFKILSDGPNPKVKDELDTRISTKGKEKDQCEEGSSGITQDTDLKDNRDLQCSLTMKQQNSNESSVVGGATEISMMCTPEPKNEGKSCNAYMYKLGVGEMSLNLSNHEDMTDGTLQMKSPTRSHSHPASPTMTKITNFPGEARSSPSSPTSRHPQSPDLSPIRKSKVATSPTSHGLKHASSNSSLDTNSPFEDIDVDTLFTNSGKPLMRGQTLDDSFTKLHKRVDSIQQAIYHNLCFPGSEIATEYRSSKEYTLYLIQYETLRSGNSSDSPKYDVHMVKRRYREFLNLHSRLEDNAQLKKHIKDVKEPSRLFTLPVGNMNKEYVEYRRRFLEAYILGLLGKPIIHTSTEIREFLAYECDTHIEFVKKAPEIVPRLDKILVRGVSDFIDTLKTAVVSNTESQESYREIDERAMNESLVEEAEVASRMFAFPQALYHSPVENMMAMYQHEIDYNSDDWYPWQLAGDKVDSGKNSDNLGSLLGPRSQGDGCDVSEPMKEVGLETSEIPLAMLTQCILCETFQHCHNSWLVLDNIQHIMTTITGKLFHRWLEIQVSDLTTPTKWAFYISELREAIWSKKKTKPRTKDEKHEIKQLAHQSLCEFFPSLLKTIVGEDEYRLSLEDALQSLQHERINRNFLFIMLDIAMDMIAPEIRTMKLQHSLLEKK</sequence>
<dbReference type="InterPro" id="IPR001683">
    <property type="entry name" value="PX_dom"/>
</dbReference>
<organism evidence="6 7">
    <name type="scientific">Saccoglossus kowalevskii</name>
    <name type="common">Acorn worm</name>
    <dbReference type="NCBI Taxonomy" id="10224"/>
    <lineage>
        <taxon>Eukaryota</taxon>
        <taxon>Metazoa</taxon>
        <taxon>Hemichordata</taxon>
        <taxon>Enteropneusta</taxon>
        <taxon>Harrimaniidae</taxon>
        <taxon>Saccoglossus</taxon>
    </lineage>
</organism>
<evidence type="ECO:0000259" key="5">
    <source>
        <dbReference type="PROSITE" id="PS51207"/>
    </source>
</evidence>
<dbReference type="SMART" id="SM00313">
    <property type="entry name" value="PXA"/>
    <property type="match status" value="1"/>
</dbReference>
<evidence type="ECO:0000313" key="7">
    <source>
        <dbReference type="RefSeq" id="XP_002741816.2"/>
    </source>
</evidence>
<keyword evidence="3" id="KW-0472">Membrane</keyword>
<feature type="compositionally biased region" description="Polar residues" evidence="2">
    <location>
        <begin position="389"/>
        <end position="412"/>
    </location>
</feature>
<gene>
    <name evidence="7" type="primary">LOC100368703</name>
</gene>
<dbReference type="PROSITE" id="PS51207">
    <property type="entry name" value="PXA"/>
    <property type="match status" value="1"/>
</dbReference>
<protein>
    <submittedName>
        <fullName evidence="7">Sorting nexin-19-like</fullName>
    </submittedName>
</protein>
<proteinExistence type="inferred from homology"/>
<dbReference type="SMART" id="SM00312">
    <property type="entry name" value="PX"/>
    <property type="match status" value="1"/>
</dbReference>
<dbReference type="Proteomes" id="UP000694865">
    <property type="component" value="Unplaced"/>
</dbReference>
<dbReference type="PANTHER" id="PTHR22775:SF3">
    <property type="entry name" value="SORTING NEXIN-13"/>
    <property type="match status" value="1"/>
</dbReference>
<feature type="transmembrane region" description="Helical" evidence="3">
    <location>
        <begin position="25"/>
        <end position="58"/>
    </location>
</feature>
<evidence type="ECO:0000256" key="3">
    <source>
        <dbReference type="SAM" id="Phobius"/>
    </source>
</evidence>
<dbReference type="GeneID" id="100368703"/>
<reference evidence="7" key="1">
    <citation type="submission" date="2025-08" db="UniProtKB">
        <authorList>
            <consortium name="RefSeq"/>
        </authorList>
    </citation>
    <scope>IDENTIFICATION</scope>
    <source>
        <tissue evidence="7">Testes</tissue>
    </source>
</reference>
<dbReference type="Pfam" id="PF00787">
    <property type="entry name" value="PX"/>
    <property type="match status" value="1"/>
</dbReference>
<feature type="domain" description="PXA" evidence="5">
    <location>
        <begin position="100"/>
        <end position="285"/>
    </location>
</feature>
<comment type="similarity">
    <text evidence="1">Belongs to the sorting nexin family.</text>
</comment>
<dbReference type="Gene3D" id="3.30.1520.10">
    <property type="entry name" value="Phox-like domain"/>
    <property type="match status" value="1"/>
</dbReference>
<dbReference type="InterPro" id="IPR003114">
    <property type="entry name" value="Phox_assoc"/>
</dbReference>
<dbReference type="InterPro" id="IPR036871">
    <property type="entry name" value="PX_dom_sf"/>
</dbReference>
<evidence type="ECO:0000259" key="4">
    <source>
        <dbReference type="PROSITE" id="PS50195"/>
    </source>
</evidence>
<name>A0ABM0H124_SACKO</name>
<feature type="region of interest" description="Disordered" evidence="2">
    <location>
        <begin position="380"/>
        <end position="464"/>
    </location>
</feature>
<keyword evidence="6" id="KW-1185">Reference proteome</keyword>
<evidence type="ECO:0000256" key="1">
    <source>
        <dbReference type="ARBA" id="ARBA00010883"/>
    </source>
</evidence>
<feature type="region of interest" description="Disordered" evidence="2">
    <location>
        <begin position="300"/>
        <end position="320"/>
    </location>
</feature>